<evidence type="ECO:0000313" key="4">
    <source>
        <dbReference type="Proteomes" id="UP000242381"/>
    </source>
</evidence>
<accession>A0A1X0S009</accession>
<feature type="domain" description="Tc1-like transposase DDE" evidence="2">
    <location>
        <begin position="291"/>
        <end position="356"/>
    </location>
</feature>
<dbReference type="InterPro" id="IPR038717">
    <property type="entry name" value="Tc1-like_DDE_dom"/>
</dbReference>
<dbReference type="Gene3D" id="3.30.420.10">
    <property type="entry name" value="Ribonuclease H-like superfamily/Ribonuclease H"/>
    <property type="match status" value="1"/>
</dbReference>
<gene>
    <name evidence="3" type="ORF">BCV71DRAFT_264675</name>
</gene>
<dbReference type="InterPro" id="IPR036397">
    <property type="entry name" value="RNaseH_sf"/>
</dbReference>
<protein>
    <recommendedName>
        <fullName evidence="2">Tc1-like transposase DDE domain-containing protein</fullName>
    </recommendedName>
</protein>
<evidence type="ECO:0000313" key="3">
    <source>
        <dbReference type="EMBL" id="ORE17574.1"/>
    </source>
</evidence>
<reference evidence="3 4" key="1">
    <citation type="journal article" date="2016" name="Proc. Natl. Acad. Sci. U.S.A.">
        <title>Lipid metabolic changes in an early divergent fungus govern the establishment of a mutualistic symbiosis with endobacteria.</title>
        <authorList>
            <person name="Lastovetsky O.A."/>
            <person name="Gaspar M.L."/>
            <person name="Mondo S.J."/>
            <person name="LaButti K.M."/>
            <person name="Sandor L."/>
            <person name="Grigoriev I.V."/>
            <person name="Henry S.A."/>
            <person name="Pawlowska T.E."/>
        </authorList>
    </citation>
    <scope>NUCLEOTIDE SEQUENCE [LARGE SCALE GENOMIC DNA]</scope>
    <source>
        <strain evidence="3 4">ATCC 11559</strain>
    </source>
</reference>
<dbReference type="OMA" id="MERRYEW"/>
<dbReference type="Pfam" id="PF13358">
    <property type="entry name" value="DDE_3"/>
    <property type="match status" value="1"/>
</dbReference>
<feature type="region of interest" description="Disordered" evidence="1">
    <location>
        <begin position="104"/>
        <end position="132"/>
    </location>
</feature>
<evidence type="ECO:0000256" key="1">
    <source>
        <dbReference type="SAM" id="MobiDB-lite"/>
    </source>
</evidence>
<feature type="compositionally biased region" description="Basic and acidic residues" evidence="1">
    <location>
        <begin position="104"/>
        <end position="115"/>
    </location>
</feature>
<dbReference type="Proteomes" id="UP000242381">
    <property type="component" value="Unassembled WGS sequence"/>
</dbReference>
<dbReference type="PANTHER" id="PTHR46564:SF1">
    <property type="entry name" value="TRANSPOSASE"/>
    <property type="match status" value="1"/>
</dbReference>
<dbReference type="VEuPathDB" id="FungiDB:BCV72DRAFT_307907"/>
<proteinExistence type="predicted"/>
<evidence type="ECO:0000259" key="2">
    <source>
        <dbReference type="Pfam" id="PF13358"/>
    </source>
</evidence>
<organism evidence="3 4">
    <name type="scientific">Rhizopus microsporus</name>
    <dbReference type="NCBI Taxonomy" id="58291"/>
    <lineage>
        <taxon>Eukaryota</taxon>
        <taxon>Fungi</taxon>
        <taxon>Fungi incertae sedis</taxon>
        <taxon>Mucoromycota</taxon>
        <taxon>Mucoromycotina</taxon>
        <taxon>Mucoromycetes</taxon>
        <taxon>Mucorales</taxon>
        <taxon>Mucorineae</taxon>
        <taxon>Rhizopodaceae</taxon>
        <taxon>Rhizopus</taxon>
    </lineage>
</organism>
<sequence>MSTFVYEDSLGNFVEENEEEAVITEMEIDDETYPLDSVMNYDQYIDLKPPEKQVIKKEEKVERTGELLVETPSTGKGRRAYRKYLDEDKEKLGMPTRAAQGWYDRDQKDSQDIIQRKTSKNPVGRPPSLGEEHSLVDYIDKKPSLTLDEIMDGLSAQFMELSISKTAVYSFMKEKCRISLKKTHFYSVERNSPENMERRYEWTKKDGWRPTWTISVTIGSRAEVVIPKTRAKTTTILGAISPYGVINVKVRKPRAVNQNKKRKAGGGKAVINTQSRGGTVTGHYFNFICDIMDALDKHEEFKNCHIVMDNAPIHKNADIEKEINRRGYGCVYLRPYSPELNPIEQFWFVSTNEAFNSLSLNPGGYFDPFQSLLADLYCPLRSADWHKRQASEDEATGTTFSKTMYNCSTSVH</sequence>
<dbReference type="EMBL" id="KV921352">
    <property type="protein sequence ID" value="ORE17574.1"/>
    <property type="molecule type" value="Genomic_DNA"/>
</dbReference>
<dbReference type="PANTHER" id="PTHR46564">
    <property type="entry name" value="TRANSPOSASE"/>
    <property type="match status" value="1"/>
</dbReference>
<dbReference type="GO" id="GO:0003676">
    <property type="term" value="F:nucleic acid binding"/>
    <property type="evidence" value="ECO:0007669"/>
    <property type="project" value="InterPro"/>
</dbReference>
<name>A0A1X0S009_RHIZD</name>
<dbReference type="AlphaFoldDB" id="A0A1X0S009"/>